<dbReference type="PANTHER" id="PTHR43820:SF4">
    <property type="entry name" value="HIGH-AFFINITY BRANCHED-CHAIN AMINO ACID TRANSPORT ATP-BINDING PROTEIN LIVF"/>
    <property type="match status" value="1"/>
</dbReference>
<dbReference type="PROSITE" id="PS00211">
    <property type="entry name" value="ABC_TRANSPORTER_1"/>
    <property type="match status" value="1"/>
</dbReference>
<evidence type="ECO:0000256" key="5">
    <source>
        <dbReference type="ARBA" id="ARBA00022970"/>
    </source>
</evidence>
<keyword evidence="4" id="KW-0067">ATP-binding</keyword>
<evidence type="ECO:0000256" key="2">
    <source>
        <dbReference type="ARBA" id="ARBA00022448"/>
    </source>
</evidence>
<dbReference type="InterPro" id="IPR003593">
    <property type="entry name" value="AAA+_ATPase"/>
</dbReference>
<evidence type="ECO:0000256" key="4">
    <source>
        <dbReference type="ARBA" id="ARBA00022840"/>
    </source>
</evidence>
<reference evidence="6 7" key="1">
    <citation type="journal article" date="2014" name="Front. Microbiol.">
        <title>Population and genomic analysis of the genus Halorubrum.</title>
        <authorList>
            <person name="Fullmer M.S."/>
            <person name="Soucy S.M."/>
            <person name="Swithers K.S."/>
            <person name="Makkay A.M."/>
            <person name="Wheeler R."/>
            <person name="Ventosa A."/>
            <person name="Gogarten J.P."/>
            <person name="Papke R.T."/>
        </authorList>
    </citation>
    <scope>NUCLEOTIDE SEQUENCE [LARGE SCALE GENOMIC DNA]</scope>
    <source>
        <strain evidence="6 7">LD3</strain>
    </source>
</reference>
<dbReference type="PANTHER" id="PTHR43820">
    <property type="entry name" value="HIGH-AFFINITY BRANCHED-CHAIN AMINO ACID TRANSPORT ATP-BINDING PROTEIN LIVF"/>
    <property type="match status" value="1"/>
</dbReference>
<gene>
    <name evidence="6" type="ORF">DJ83_12555</name>
</gene>
<dbReference type="InterPro" id="IPR003439">
    <property type="entry name" value="ABC_transporter-like_ATP-bd"/>
</dbReference>
<dbReference type="GO" id="GO:0015807">
    <property type="term" value="P:L-amino acid transport"/>
    <property type="evidence" value="ECO:0007669"/>
    <property type="project" value="TreeGrafter"/>
</dbReference>
<dbReference type="CDD" id="cd03224">
    <property type="entry name" value="ABC_TM1139_LivF_branched"/>
    <property type="match status" value="1"/>
</dbReference>
<dbReference type="EMBL" id="NHOW01000146">
    <property type="protein sequence ID" value="OYR59586.1"/>
    <property type="molecule type" value="Genomic_DNA"/>
</dbReference>
<dbReference type="GO" id="GO:0015658">
    <property type="term" value="F:branched-chain amino acid transmembrane transporter activity"/>
    <property type="evidence" value="ECO:0007669"/>
    <property type="project" value="TreeGrafter"/>
</dbReference>
<dbReference type="PROSITE" id="PS50893">
    <property type="entry name" value="ABC_TRANSPORTER_2"/>
    <property type="match status" value="1"/>
</dbReference>
<dbReference type="InterPro" id="IPR017871">
    <property type="entry name" value="ABC_transporter-like_CS"/>
</dbReference>
<dbReference type="Pfam" id="PF00005">
    <property type="entry name" value="ABC_tran"/>
    <property type="match status" value="1"/>
</dbReference>
<sequence length="234" mass="25259">MSDPLLSLSAVTAGYGDLYVLEDVSLRVEEGNFVAIVGPNGAGKSTLLRTIVGGTTLHDGTIRYGNDDISRTPRHEIVDAGVGYVPQDDAVFPDLTVRENLRMGGYTGDGDVDARIGEIYDLFPRLEERPDQAAKTLSGGESRMLAIGRALMPGPDLLLIDEPSTGLAPQIVDRMFERIDEIHTEGTTVLLVEQDVSAVVDSSERVYTLRNGEIGFEGSVEEFQASDDAESLGW</sequence>
<comment type="similarity">
    <text evidence="1">Belongs to the ABC transporter superfamily.</text>
</comment>
<name>A0A256ITG5_HALEZ</name>
<dbReference type="Proteomes" id="UP000216409">
    <property type="component" value="Unassembled WGS sequence"/>
</dbReference>
<dbReference type="InterPro" id="IPR027417">
    <property type="entry name" value="P-loop_NTPase"/>
</dbReference>
<keyword evidence="5" id="KW-0029">Amino-acid transport</keyword>
<dbReference type="Gene3D" id="3.40.50.300">
    <property type="entry name" value="P-loop containing nucleotide triphosphate hydrolases"/>
    <property type="match status" value="1"/>
</dbReference>
<dbReference type="SMART" id="SM00382">
    <property type="entry name" value="AAA"/>
    <property type="match status" value="1"/>
</dbReference>
<dbReference type="GO" id="GO:0016887">
    <property type="term" value="F:ATP hydrolysis activity"/>
    <property type="evidence" value="ECO:0007669"/>
    <property type="project" value="InterPro"/>
</dbReference>
<evidence type="ECO:0000313" key="6">
    <source>
        <dbReference type="EMBL" id="OYR59586.1"/>
    </source>
</evidence>
<dbReference type="SUPFAM" id="SSF52540">
    <property type="entry name" value="P-loop containing nucleoside triphosphate hydrolases"/>
    <property type="match status" value="1"/>
</dbReference>
<proteinExistence type="inferred from homology"/>
<dbReference type="RefSeq" id="WP_094519354.1">
    <property type="nucleotide sequence ID" value="NZ_NHOW01000146.1"/>
</dbReference>
<comment type="caution">
    <text evidence="6">The sequence shown here is derived from an EMBL/GenBank/DDBJ whole genome shotgun (WGS) entry which is preliminary data.</text>
</comment>
<protein>
    <submittedName>
        <fullName evidence="6">Uncharacterized protein</fullName>
    </submittedName>
</protein>
<evidence type="ECO:0000313" key="7">
    <source>
        <dbReference type="Proteomes" id="UP000216409"/>
    </source>
</evidence>
<dbReference type="InterPro" id="IPR052156">
    <property type="entry name" value="BCAA_Transport_ATP-bd_LivF"/>
</dbReference>
<dbReference type="GO" id="GO:0005524">
    <property type="term" value="F:ATP binding"/>
    <property type="evidence" value="ECO:0007669"/>
    <property type="project" value="UniProtKB-KW"/>
</dbReference>
<evidence type="ECO:0000256" key="1">
    <source>
        <dbReference type="ARBA" id="ARBA00005417"/>
    </source>
</evidence>
<dbReference type="AlphaFoldDB" id="A0A256ITG5"/>
<keyword evidence="3" id="KW-0547">Nucleotide-binding</keyword>
<keyword evidence="2" id="KW-0813">Transport</keyword>
<evidence type="ECO:0000256" key="3">
    <source>
        <dbReference type="ARBA" id="ARBA00022741"/>
    </source>
</evidence>
<accession>A0A256ITG5</accession>
<organism evidence="6 7">
    <name type="scientific">Halorubrum ezzemoulense</name>
    <name type="common">Halorubrum chaoviator</name>
    <dbReference type="NCBI Taxonomy" id="337243"/>
    <lineage>
        <taxon>Archaea</taxon>
        <taxon>Methanobacteriati</taxon>
        <taxon>Methanobacteriota</taxon>
        <taxon>Stenosarchaea group</taxon>
        <taxon>Halobacteria</taxon>
        <taxon>Halobacteriales</taxon>
        <taxon>Haloferacaceae</taxon>
        <taxon>Halorubrum</taxon>
    </lineage>
</organism>